<evidence type="ECO:0000259" key="2">
    <source>
        <dbReference type="Pfam" id="PF25583"/>
    </source>
</evidence>
<dbReference type="PANTHER" id="PTHR34580">
    <property type="match status" value="1"/>
</dbReference>
<protein>
    <submittedName>
        <fullName evidence="3">Predicted DNA-binding transcriptional regulator YafY, contains an HTH and WYL domains</fullName>
    </submittedName>
</protein>
<dbReference type="OrthoDB" id="43316at2"/>
<dbReference type="PANTHER" id="PTHR34580:SF9">
    <property type="entry name" value="SLL5097 PROTEIN"/>
    <property type="match status" value="1"/>
</dbReference>
<dbReference type="PROSITE" id="PS52050">
    <property type="entry name" value="WYL"/>
    <property type="match status" value="1"/>
</dbReference>
<name>A0A1H2XJZ7_9FLAO</name>
<evidence type="ECO:0000313" key="4">
    <source>
        <dbReference type="Proteomes" id="UP000182771"/>
    </source>
</evidence>
<dbReference type="Proteomes" id="UP000182771">
    <property type="component" value="Unassembled WGS sequence"/>
</dbReference>
<dbReference type="RefSeq" id="WP_016420957.1">
    <property type="nucleotide sequence ID" value="NZ_FNND01000005.1"/>
</dbReference>
<reference evidence="3 4" key="1">
    <citation type="submission" date="2016-10" db="EMBL/GenBank/DDBJ databases">
        <authorList>
            <person name="Varghese N."/>
            <person name="Submissions S."/>
        </authorList>
    </citation>
    <scope>NUCLEOTIDE SEQUENCE [LARGE SCALE GENOMIC DNA]</scope>
    <source>
        <strain evidence="3 4">DSM 11449</strain>
    </source>
</reference>
<dbReference type="Pfam" id="PF25583">
    <property type="entry name" value="WCX"/>
    <property type="match status" value="1"/>
</dbReference>
<dbReference type="AlphaFoldDB" id="A0A1H2XJZ7"/>
<keyword evidence="4" id="KW-1185">Reference proteome</keyword>
<feature type="domain" description="WCX" evidence="2">
    <location>
        <begin position="250"/>
        <end position="327"/>
    </location>
</feature>
<sequence length="337" mass="39537">MATNKNALIRYKTIDKCLRNTSRLWTIDDLIDACTDALTEYEGKDSVVSKRTVQLDIQNMRSDKIGYNAPIEVFDNKYYRYADPQYSITKTEIPYEDIKRMREAVDFLKEFKDFSFFKHMSGIVHRLEDSIFLSRAKQPAIHMDKNEHLRGLEYIDPIYQAILHKQALAIVYKSFKAKQAQELELHPQFLKEYNNRWFLIAFYKSELLTLALDRMESVNILPIPYVDKNIDPNEYFKDIIGVTLSRGNPVEEVVFWIDNNNANYVITKPFHHSQEVVETREGGVVFRIRVRYNYELERLILGFGNSIVVLAPSRLRRKISSLLKKAAANYTEEKLNI</sequence>
<dbReference type="InterPro" id="IPR026881">
    <property type="entry name" value="WYL_dom"/>
</dbReference>
<dbReference type="InterPro" id="IPR051534">
    <property type="entry name" value="CBASS_pafABC_assoc_protein"/>
</dbReference>
<dbReference type="InterPro" id="IPR057727">
    <property type="entry name" value="WCX_dom"/>
</dbReference>
<accession>A0A1H2XJZ7</accession>
<gene>
    <name evidence="3" type="ORF">SAMN05444420_105136</name>
</gene>
<comment type="caution">
    <text evidence="3">The sequence shown here is derived from an EMBL/GenBank/DDBJ whole genome shotgun (WGS) entry which is preliminary data.</text>
</comment>
<evidence type="ECO:0000313" key="3">
    <source>
        <dbReference type="EMBL" id="SDW92804.1"/>
    </source>
</evidence>
<proteinExistence type="predicted"/>
<dbReference type="GeneID" id="85016647"/>
<dbReference type="Pfam" id="PF13280">
    <property type="entry name" value="WYL"/>
    <property type="match status" value="1"/>
</dbReference>
<dbReference type="GO" id="GO:0003677">
    <property type="term" value="F:DNA binding"/>
    <property type="evidence" value="ECO:0007669"/>
    <property type="project" value="UniProtKB-KW"/>
</dbReference>
<organism evidence="3 4">
    <name type="scientific">Capnocytophaga granulosa</name>
    <dbReference type="NCBI Taxonomy" id="45242"/>
    <lineage>
        <taxon>Bacteria</taxon>
        <taxon>Pseudomonadati</taxon>
        <taxon>Bacteroidota</taxon>
        <taxon>Flavobacteriia</taxon>
        <taxon>Flavobacteriales</taxon>
        <taxon>Flavobacteriaceae</taxon>
        <taxon>Capnocytophaga</taxon>
    </lineage>
</organism>
<keyword evidence="3" id="KW-0238">DNA-binding</keyword>
<feature type="domain" description="WYL" evidence="1">
    <location>
        <begin position="153"/>
        <end position="219"/>
    </location>
</feature>
<dbReference type="EMBL" id="FNND01000005">
    <property type="protein sequence ID" value="SDW92804.1"/>
    <property type="molecule type" value="Genomic_DNA"/>
</dbReference>
<evidence type="ECO:0000259" key="1">
    <source>
        <dbReference type="Pfam" id="PF13280"/>
    </source>
</evidence>